<dbReference type="InterPro" id="IPR015424">
    <property type="entry name" value="PyrdxlP-dep_Trfase"/>
</dbReference>
<dbReference type="SUPFAM" id="SSF53383">
    <property type="entry name" value="PLP-dependent transferases"/>
    <property type="match status" value="1"/>
</dbReference>
<dbReference type="STRING" id="159449.B4N89_40945"/>
<reference evidence="6 7" key="1">
    <citation type="submission" date="2017-03" db="EMBL/GenBank/DDBJ databases">
        <title>Draft genome sequence of Streptomyces scabrisporus NF3, endophyte isolated from Amphipterygium adstringens.</title>
        <authorList>
            <person name="Vazquez M."/>
            <person name="Ceapa C.D."/>
            <person name="Rodriguez Luna D."/>
            <person name="Sanchez Esquivel S."/>
        </authorList>
    </citation>
    <scope>NUCLEOTIDE SEQUENCE [LARGE SCALE GENOMIC DNA]</scope>
    <source>
        <strain evidence="6 7">NF3</strain>
    </source>
</reference>
<sequence length="368" mass="39991">MSRGYGGPGVRRPDTRTDAVRRHDPRWRDFTSDNCSGAHPEVLAALSLANGGHQNAYGKDDYTAHLDALFRRHFGPRAQVFPVFNGTGANVIALQAVTDRRGAVVCADQAHLNEDEGGAPERVAGLKLLSVPCTHGRLDPRAVRSAVETRGDVQRAQPQVVSLTQATELGTCYRPDEIRALSAYAHAQGLALHMDGARLANAAAFLGVPLRTCTTDAGVDILSFGGTKNGLLFGECVVVLDPSRVSGTPYLRKQSLQLASKMRFLSAQFEALLAGDLWWRNASRANAMAARLGQCLARIDGVVVTRPVEANAVFVKLPHDVIGRLRETYTFYPNDEESGEVRLMCSFDTTESDVERFGTATAQEMTRR</sequence>
<protein>
    <submittedName>
        <fullName evidence="6">Threonine aldolase</fullName>
    </submittedName>
</protein>
<feature type="region of interest" description="Disordered" evidence="4">
    <location>
        <begin position="1"/>
        <end position="21"/>
    </location>
</feature>
<dbReference type="EMBL" id="MWQN01000004">
    <property type="protein sequence ID" value="OPC76961.1"/>
    <property type="molecule type" value="Genomic_DNA"/>
</dbReference>
<keyword evidence="7" id="KW-1185">Reference proteome</keyword>
<evidence type="ECO:0000256" key="4">
    <source>
        <dbReference type="SAM" id="MobiDB-lite"/>
    </source>
</evidence>
<proteinExistence type="inferred from homology"/>
<evidence type="ECO:0000313" key="7">
    <source>
        <dbReference type="Proteomes" id="UP000190037"/>
    </source>
</evidence>
<dbReference type="PANTHER" id="PTHR48097:SF5">
    <property type="entry name" value="LOW SPECIFICITY L-THREONINE ALDOLASE"/>
    <property type="match status" value="1"/>
</dbReference>
<dbReference type="InterPro" id="IPR015421">
    <property type="entry name" value="PyrdxlP-dep_Trfase_major"/>
</dbReference>
<organism evidence="6 7">
    <name type="scientific">Embleya scabrispora</name>
    <dbReference type="NCBI Taxonomy" id="159449"/>
    <lineage>
        <taxon>Bacteria</taxon>
        <taxon>Bacillati</taxon>
        <taxon>Actinomycetota</taxon>
        <taxon>Actinomycetes</taxon>
        <taxon>Kitasatosporales</taxon>
        <taxon>Streptomycetaceae</taxon>
        <taxon>Embleya</taxon>
    </lineage>
</organism>
<dbReference type="InterPro" id="IPR001597">
    <property type="entry name" value="ArAA_b-elim_lyase/Thr_aldolase"/>
</dbReference>
<evidence type="ECO:0000256" key="1">
    <source>
        <dbReference type="ARBA" id="ARBA00001933"/>
    </source>
</evidence>
<name>A0A1T3NK07_9ACTN</name>
<evidence type="ECO:0000313" key="6">
    <source>
        <dbReference type="EMBL" id="OPC76961.1"/>
    </source>
</evidence>
<dbReference type="PANTHER" id="PTHR48097">
    <property type="entry name" value="L-THREONINE ALDOLASE-RELATED"/>
    <property type="match status" value="1"/>
</dbReference>
<feature type="domain" description="Aromatic amino acid beta-eliminating lyase/threonine aldolase" evidence="5">
    <location>
        <begin position="29"/>
        <end position="316"/>
    </location>
</feature>
<dbReference type="GO" id="GO:0006520">
    <property type="term" value="P:amino acid metabolic process"/>
    <property type="evidence" value="ECO:0007669"/>
    <property type="project" value="InterPro"/>
</dbReference>
<dbReference type="CDD" id="cd06502">
    <property type="entry name" value="TA_like"/>
    <property type="match status" value="1"/>
</dbReference>
<dbReference type="GO" id="GO:0016829">
    <property type="term" value="F:lyase activity"/>
    <property type="evidence" value="ECO:0007669"/>
    <property type="project" value="InterPro"/>
</dbReference>
<gene>
    <name evidence="6" type="ORF">B4N89_40945</name>
</gene>
<dbReference type="AlphaFoldDB" id="A0A1T3NK07"/>
<dbReference type="InterPro" id="IPR015422">
    <property type="entry name" value="PyrdxlP-dep_Trfase_small"/>
</dbReference>
<comment type="similarity">
    <text evidence="2">Belongs to the threonine aldolase family.</text>
</comment>
<evidence type="ECO:0000259" key="5">
    <source>
        <dbReference type="Pfam" id="PF01212"/>
    </source>
</evidence>
<evidence type="ECO:0000256" key="3">
    <source>
        <dbReference type="ARBA" id="ARBA00022898"/>
    </source>
</evidence>
<accession>A0A1T3NK07</accession>
<keyword evidence="3" id="KW-0663">Pyridoxal phosphate</keyword>
<dbReference type="Proteomes" id="UP000190037">
    <property type="component" value="Unassembled WGS sequence"/>
</dbReference>
<dbReference type="Gene3D" id="3.90.1150.10">
    <property type="entry name" value="Aspartate Aminotransferase, domain 1"/>
    <property type="match status" value="1"/>
</dbReference>
<evidence type="ECO:0000256" key="2">
    <source>
        <dbReference type="ARBA" id="ARBA00006966"/>
    </source>
</evidence>
<feature type="compositionally biased region" description="Basic and acidic residues" evidence="4">
    <location>
        <begin position="11"/>
        <end position="21"/>
    </location>
</feature>
<comment type="cofactor">
    <cofactor evidence="1">
        <name>pyridoxal 5'-phosphate</name>
        <dbReference type="ChEBI" id="CHEBI:597326"/>
    </cofactor>
</comment>
<dbReference type="Pfam" id="PF01212">
    <property type="entry name" value="Beta_elim_lyase"/>
    <property type="match status" value="1"/>
</dbReference>
<comment type="caution">
    <text evidence="6">The sequence shown here is derived from an EMBL/GenBank/DDBJ whole genome shotgun (WGS) entry which is preliminary data.</text>
</comment>
<dbReference type="Gene3D" id="3.40.640.10">
    <property type="entry name" value="Type I PLP-dependent aspartate aminotransferase-like (Major domain)"/>
    <property type="match status" value="1"/>
</dbReference>